<sequence>MAFTVRPTEEDEKAIEVAKRHVKANKKGEILLECARLVPELKHQISELKSEIYRLEKIERGAQSFKQSIRQFIKS</sequence>
<name>A0A6G7CN35_9VIBR</name>
<proteinExistence type="predicted"/>
<reference evidence="1 2" key="1">
    <citation type="submission" date="2020-02" db="EMBL/GenBank/DDBJ databases">
        <title>A complete genome of a marine bacterium Vibrio sp. ZWAL4003 isolated from the mangrove sediment with the ability to degrade polysaccharides.</title>
        <authorList>
            <person name="Wu J."/>
            <person name="Qu W."/>
            <person name="Zeng R."/>
        </authorList>
    </citation>
    <scope>NUCLEOTIDE SEQUENCE [LARGE SCALE GENOMIC DNA]</scope>
    <source>
        <strain evidence="1 2">ZWAL4003</strain>
    </source>
</reference>
<gene>
    <name evidence="1" type="ORF">G5S32_15900</name>
</gene>
<keyword evidence="2" id="KW-1185">Reference proteome</keyword>
<dbReference type="Proteomes" id="UP000503003">
    <property type="component" value="Chromosome 2"/>
</dbReference>
<dbReference type="RefSeq" id="WP_165313014.1">
    <property type="nucleotide sequence ID" value="NZ_CP049332.1"/>
</dbReference>
<dbReference type="AlphaFoldDB" id="A0A6G7CN35"/>
<organism evidence="1 2">
    <name type="scientific">Vibrio ziniensis</name>
    <dbReference type="NCBI Taxonomy" id="2711221"/>
    <lineage>
        <taxon>Bacteria</taxon>
        <taxon>Pseudomonadati</taxon>
        <taxon>Pseudomonadota</taxon>
        <taxon>Gammaproteobacteria</taxon>
        <taxon>Vibrionales</taxon>
        <taxon>Vibrionaceae</taxon>
        <taxon>Vibrio</taxon>
    </lineage>
</organism>
<protein>
    <submittedName>
        <fullName evidence="1">Uncharacterized protein</fullName>
    </submittedName>
</protein>
<accession>A0A6G7CN35</accession>
<evidence type="ECO:0000313" key="1">
    <source>
        <dbReference type="EMBL" id="QIH43480.1"/>
    </source>
</evidence>
<dbReference type="EMBL" id="CP049332">
    <property type="protein sequence ID" value="QIH43480.1"/>
    <property type="molecule type" value="Genomic_DNA"/>
</dbReference>
<evidence type="ECO:0000313" key="2">
    <source>
        <dbReference type="Proteomes" id="UP000503003"/>
    </source>
</evidence>
<dbReference type="KEGG" id="vzi:G5S32_15900"/>